<dbReference type="EMBL" id="OZ034814">
    <property type="protein sequence ID" value="CAL1361825.1"/>
    <property type="molecule type" value="Genomic_DNA"/>
</dbReference>
<evidence type="ECO:0000313" key="1">
    <source>
        <dbReference type="EMBL" id="CAL1361825.1"/>
    </source>
</evidence>
<proteinExistence type="predicted"/>
<evidence type="ECO:0000313" key="2">
    <source>
        <dbReference type="Proteomes" id="UP001497516"/>
    </source>
</evidence>
<dbReference type="AlphaFoldDB" id="A0AAV2D0K9"/>
<name>A0AAV2D0K9_9ROSI</name>
<dbReference type="Proteomes" id="UP001497516">
    <property type="component" value="Chromosome 10"/>
</dbReference>
<sequence>MGSHLVLHIPYNTLWQQVKHLKHSPQKIRNSSCCSRAPSIRFLVQVLGINHPRPEVVCFVSKHQAIFSIKASFILVAL</sequence>
<organism evidence="1 2">
    <name type="scientific">Linum trigynum</name>
    <dbReference type="NCBI Taxonomy" id="586398"/>
    <lineage>
        <taxon>Eukaryota</taxon>
        <taxon>Viridiplantae</taxon>
        <taxon>Streptophyta</taxon>
        <taxon>Embryophyta</taxon>
        <taxon>Tracheophyta</taxon>
        <taxon>Spermatophyta</taxon>
        <taxon>Magnoliopsida</taxon>
        <taxon>eudicotyledons</taxon>
        <taxon>Gunneridae</taxon>
        <taxon>Pentapetalae</taxon>
        <taxon>rosids</taxon>
        <taxon>fabids</taxon>
        <taxon>Malpighiales</taxon>
        <taxon>Linaceae</taxon>
        <taxon>Linum</taxon>
    </lineage>
</organism>
<keyword evidence="2" id="KW-1185">Reference proteome</keyword>
<gene>
    <name evidence="1" type="ORF">LTRI10_LOCUS9172</name>
</gene>
<accession>A0AAV2D0K9</accession>
<reference evidence="1 2" key="1">
    <citation type="submission" date="2024-04" db="EMBL/GenBank/DDBJ databases">
        <authorList>
            <person name="Fracassetti M."/>
        </authorList>
    </citation>
    <scope>NUCLEOTIDE SEQUENCE [LARGE SCALE GENOMIC DNA]</scope>
</reference>
<protein>
    <submittedName>
        <fullName evidence="1">Uncharacterized protein</fullName>
    </submittedName>
</protein>